<evidence type="ECO:0000256" key="8">
    <source>
        <dbReference type="SAM" id="MobiDB-lite"/>
    </source>
</evidence>
<dbReference type="Gene3D" id="3.30.1490.480">
    <property type="entry name" value="Endolytic murein transglycosylase"/>
    <property type="match status" value="1"/>
</dbReference>
<dbReference type="GO" id="GO:0009252">
    <property type="term" value="P:peptidoglycan biosynthetic process"/>
    <property type="evidence" value="ECO:0007669"/>
    <property type="project" value="UniProtKB-UniRule"/>
</dbReference>
<feature type="transmembrane region" description="Helical" evidence="7">
    <location>
        <begin position="41"/>
        <end position="65"/>
    </location>
</feature>
<sequence length="384" mass="41666">MNDLDLFEEPAWGGHPDQRRDRRTQATARKKQRRRRLNSRAAVLFSLAFLVAVFGGGGLLGLVALEKRLSTPDYTGQGTGSVTVQIKNGDTGQTIGERLEAADVVKSAKAYVKVAAKEPKSAGIQPGFYAMRKKMSAAAALALLLDPKSRAGSQITIPEGLRAAQIAEQLSKRTGIPRKEFDKVLKNPEALELPSYAKGKVEGYLWPGRYDLDPNGTAESALKAMVDRYKQEAADLDLEAKARAAGLKPHEVMTMASIVQAESGKPSDMRKVAEVIHNRLEKSMLLQMDSTTKYANGTFGIEASAQERASTSPYNTYRARGLPPGPIANPGAAAIQAVLEPTDEGWLFFVTTDPENGITKFARTLAEHNRLVAEYNRNKQNGGG</sequence>
<comment type="catalytic activity">
    <reaction evidence="7">
        <text>a peptidoglycan chain = a peptidoglycan chain with N-acetyl-1,6-anhydromuramyl-[peptide] at the reducing end + a peptidoglycan chain with N-acetylglucosamine at the non-reducing end.</text>
        <dbReference type="EC" id="4.2.2.29"/>
    </reaction>
</comment>
<dbReference type="GO" id="GO:0071555">
    <property type="term" value="P:cell wall organization"/>
    <property type="evidence" value="ECO:0007669"/>
    <property type="project" value="UniProtKB-KW"/>
</dbReference>
<reference evidence="9 10" key="1">
    <citation type="submission" date="2020-08" db="EMBL/GenBank/DDBJ databases">
        <title>Sequencing the genomes of 1000 actinobacteria strains.</title>
        <authorList>
            <person name="Klenk H.-P."/>
        </authorList>
    </citation>
    <scope>NUCLEOTIDE SEQUENCE [LARGE SCALE GENOMIC DNA]</scope>
    <source>
        <strain evidence="9 10">DSM 45823</strain>
    </source>
</reference>
<evidence type="ECO:0000313" key="9">
    <source>
        <dbReference type="EMBL" id="MBA9005129.1"/>
    </source>
</evidence>
<dbReference type="PANTHER" id="PTHR30518">
    <property type="entry name" value="ENDOLYTIC MUREIN TRANSGLYCOSYLASE"/>
    <property type="match status" value="1"/>
</dbReference>
<evidence type="ECO:0000256" key="2">
    <source>
        <dbReference type="ARBA" id="ARBA00022692"/>
    </source>
</evidence>
<keyword evidence="4 7" id="KW-0472">Membrane</keyword>
<comment type="similarity">
    <text evidence="7">Belongs to the transglycosylase MltG family.</text>
</comment>
<organism evidence="9 10">
    <name type="scientific">Thermomonospora cellulosilytica</name>
    <dbReference type="NCBI Taxonomy" id="1411118"/>
    <lineage>
        <taxon>Bacteria</taxon>
        <taxon>Bacillati</taxon>
        <taxon>Actinomycetota</taxon>
        <taxon>Actinomycetes</taxon>
        <taxon>Streptosporangiales</taxon>
        <taxon>Thermomonosporaceae</taxon>
        <taxon>Thermomonospora</taxon>
    </lineage>
</organism>
<keyword evidence="10" id="KW-1185">Reference proteome</keyword>
<keyword evidence="1 7" id="KW-1003">Cell membrane</keyword>
<evidence type="ECO:0000256" key="3">
    <source>
        <dbReference type="ARBA" id="ARBA00022989"/>
    </source>
</evidence>
<comment type="caution">
    <text evidence="9">The sequence shown here is derived from an EMBL/GenBank/DDBJ whole genome shotgun (WGS) entry which is preliminary data.</text>
</comment>
<dbReference type="EC" id="4.2.2.29" evidence="7"/>
<keyword evidence="2 7" id="KW-0812">Transmembrane</keyword>
<comment type="function">
    <text evidence="7">Functions as a peptidoglycan terminase that cleaves nascent peptidoglycan strands endolytically to terminate their elongation.</text>
</comment>
<dbReference type="EMBL" id="JACJII010000001">
    <property type="protein sequence ID" value="MBA9005129.1"/>
    <property type="molecule type" value="Genomic_DNA"/>
</dbReference>
<dbReference type="HAMAP" id="MF_02065">
    <property type="entry name" value="MltG"/>
    <property type="match status" value="1"/>
</dbReference>
<feature type="site" description="Important for catalytic activity" evidence="7">
    <location>
        <position position="262"/>
    </location>
</feature>
<evidence type="ECO:0000256" key="7">
    <source>
        <dbReference type="HAMAP-Rule" id="MF_02065"/>
    </source>
</evidence>
<dbReference type="AlphaFoldDB" id="A0A7W3R9X9"/>
<gene>
    <name evidence="7" type="primary">mltG</name>
    <name evidence="9" type="ORF">HNR21_004011</name>
</gene>
<proteinExistence type="inferred from homology"/>
<dbReference type="Pfam" id="PF02618">
    <property type="entry name" value="YceG"/>
    <property type="match status" value="1"/>
</dbReference>
<accession>A0A7W3R9X9</accession>
<dbReference type="PANTHER" id="PTHR30518:SF2">
    <property type="entry name" value="ENDOLYTIC MUREIN TRANSGLYCOSYLASE"/>
    <property type="match status" value="1"/>
</dbReference>
<evidence type="ECO:0000256" key="5">
    <source>
        <dbReference type="ARBA" id="ARBA00023239"/>
    </source>
</evidence>
<dbReference type="Proteomes" id="UP000539313">
    <property type="component" value="Unassembled WGS sequence"/>
</dbReference>
<evidence type="ECO:0000313" key="10">
    <source>
        <dbReference type="Proteomes" id="UP000539313"/>
    </source>
</evidence>
<name>A0A7W3R9X9_9ACTN</name>
<dbReference type="GO" id="GO:0008932">
    <property type="term" value="F:lytic endotransglycosylase activity"/>
    <property type="evidence" value="ECO:0007669"/>
    <property type="project" value="UniProtKB-UniRule"/>
</dbReference>
<feature type="region of interest" description="Disordered" evidence="8">
    <location>
        <begin position="1"/>
        <end position="33"/>
    </location>
</feature>
<comment type="subcellular location">
    <subcellularLocation>
        <location evidence="7">Cell membrane</location>
        <topology evidence="7">Single-pass membrane protein</topology>
    </subcellularLocation>
</comment>
<dbReference type="InterPro" id="IPR003770">
    <property type="entry name" value="MLTG-like"/>
</dbReference>
<evidence type="ECO:0000256" key="1">
    <source>
        <dbReference type="ARBA" id="ARBA00022475"/>
    </source>
</evidence>
<dbReference type="Gene3D" id="3.30.160.60">
    <property type="entry name" value="Classic Zinc Finger"/>
    <property type="match status" value="1"/>
</dbReference>
<dbReference type="NCBIfam" id="TIGR00247">
    <property type="entry name" value="endolytic transglycosylase MltG"/>
    <property type="match status" value="1"/>
</dbReference>
<dbReference type="GO" id="GO:0005886">
    <property type="term" value="C:plasma membrane"/>
    <property type="evidence" value="ECO:0007669"/>
    <property type="project" value="UniProtKB-SubCell"/>
</dbReference>
<keyword evidence="3 7" id="KW-1133">Transmembrane helix</keyword>
<keyword evidence="5 7" id="KW-0456">Lyase</keyword>
<protein>
    <recommendedName>
        <fullName evidence="7">Endolytic murein transglycosylase</fullName>
        <ecNumber evidence="7">4.2.2.29</ecNumber>
    </recommendedName>
    <alternativeName>
        <fullName evidence="7">Peptidoglycan lytic transglycosylase</fullName>
    </alternativeName>
    <alternativeName>
        <fullName evidence="7">Peptidoglycan polymerization terminase</fullName>
    </alternativeName>
</protein>
<dbReference type="RefSeq" id="WP_119730777.1">
    <property type="nucleotide sequence ID" value="NZ_JACJII010000001.1"/>
</dbReference>
<evidence type="ECO:0000256" key="4">
    <source>
        <dbReference type="ARBA" id="ARBA00023136"/>
    </source>
</evidence>
<dbReference type="CDD" id="cd08010">
    <property type="entry name" value="MltG_like"/>
    <property type="match status" value="1"/>
</dbReference>
<evidence type="ECO:0000256" key="6">
    <source>
        <dbReference type="ARBA" id="ARBA00023316"/>
    </source>
</evidence>
<keyword evidence="6 7" id="KW-0961">Cell wall biogenesis/degradation</keyword>